<dbReference type="Pfam" id="PF13286">
    <property type="entry name" value="HD_assoc"/>
    <property type="match status" value="1"/>
</dbReference>
<sequence>MARSPRIPAGYTAADLDRFFQEPPKSQNRTPFQRDRARVLHSSALRRLGAKTQVLGAGENDFVRTRLTHSLEVAQVGRDIAEELGCDPNLVDLACLAHDLGHPPFGHNGERVLNTLADPVGGFEGNAQSLRLLARLEPKVLDADRSYGLNLTRAALDASIKYPWRRGEGPNPSSPKFGVYEDDLPVFDFVRDGAPAQQQCLEAQVMDISDDIAYSVHDIEDAVTGFRMNPALLQDPMERSAALYVVQDWYTPTRSIDELDTALTRLEADPAWLHEYTGNLADSAALKDLSSQLIGRFVSAVVTATQAEYGTDPIARYQGQVVVPEETALEISVLKGLAAAYVMSSREQQPVYQQQEQIITDLHAALRSTGRTHLNPLFRSLWDRAADGDERERVIIDQIASFTDVMAVRLHAELFGSGSSASALDEPLPGLGPDLPTA</sequence>
<keyword evidence="1 2" id="KW-0378">Hydrolase</keyword>
<protein>
    <recommendedName>
        <fullName evidence="2">Deoxyguanosinetriphosphate triphosphohydrolase-like protein</fullName>
    </recommendedName>
</protein>
<comment type="caution">
    <text evidence="5">The sequence shown here is derived from an EMBL/GenBank/DDBJ whole genome shotgun (WGS) entry which is preliminary data.</text>
</comment>
<evidence type="ECO:0000313" key="5">
    <source>
        <dbReference type="EMBL" id="MBB3022514.1"/>
    </source>
</evidence>
<reference evidence="5 6" key="1">
    <citation type="submission" date="2020-08" db="EMBL/GenBank/DDBJ databases">
        <title>Sequencing the genomes of 1000 actinobacteria strains.</title>
        <authorList>
            <person name="Klenk H.-P."/>
        </authorList>
    </citation>
    <scope>NUCLEOTIDE SEQUENCE [LARGE SCALE GENOMIC DNA]</scope>
    <source>
        <strain evidence="5 6">DSM 23040</strain>
    </source>
</reference>
<dbReference type="PROSITE" id="PS51831">
    <property type="entry name" value="HD"/>
    <property type="match status" value="1"/>
</dbReference>
<evidence type="ECO:0000259" key="4">
    <source>
        <dbReference type="PROSITE" id="PS51831"/>
    </source>
</evidence>
<dbReference type="NCBIfam" id="NF002829">
    <property type="entry name" value="PRK03007.1"/>
    <property type="match status" value="1"/>
</dbReference>
<dbReference type="InterPro" id="IPR003607">
    <property type="entry name" value="HD/PDEase_dom"/>
</dbReference>
<dbReference type="HAMAP" id="MF_01212">
    <property type="entry name" value="dGTPase_type2"/>
    <property type="match status" value="1"/>
</dbReference>
<feature type="region of interest" description="Disordered" evidence="3">
    <location>
        <begin position="419"/>
        <end position="438"/>
    </location>
</feature>
<dbReference type="GO" id="GO:0006203">
    <property type="term" value="P:dGTP catabolic process"/>
    <property type="evidence" value="ECO:0007669"/>
    <property type="project" value="TreeGrafter"/>
</dbReference>
<dbReference type="AlphaFoldDB" id="A0A839QQB0"/>
<evidence type="ECO:0000256" key="2">
    <source>
        <dbReference type="HAMAP-Rule" id="MF_01212"/>
    </source>
</evidence>
<evidence type="ECO:0000256" key="1">
    <source>
        <dbReference type="ARBA" id="ARBA00022801"/>
    </source>
</evidence>
<dbReference type="InterPro" id="IPR023023">
    <property type="entry name" value="dNTPase_2"/>
</dbReference>
<gene>
    <name evidence="5" type="ORF">FHX50_000762</name>
</gene>
<dbReference type="GO" id="GO:0008832">
    <property type="term" value="F:dGTPase activity"/>
    <property type="evidence" value="ECO:0007669"/>
    <property type="project" value="TreeGrafter"/>
</dbReference>
<dbReference type="InterPro" id="IPR006261">
    <property type="entry name" value="dGTPase"/>
</dbReference>
<dbReference type="NCBIfam" id="TIGR01353">
    <property type="entry name" value="dGTP_triPase"/>
    <property type="match status" value="1"/>
</dbReference>
<proteinExistence type="inferred from homology"/>
<dbReference type="Pfam" id="PF01966">
    <property type="entry name" value="HD"/>
    <property type="match status" value="1"/>
</dbReference>
<feature type="compositionally biased region" description="Low complexity" evidence="3">
    <location>
        <begin position="424"/>
        <end position="438"/>
    </location>
</feature>
<dbReference type="InterPro" id="IPR026875">
    <property type="entry name" value="PHydrolase_assoc_dom"/>
</dbReference>
<keyword evidence="6" id="KW-1185">Reference proteome</keyword>
<dbReference type="InterPro" id="IPR006674">
    <property type="entry name" value="HD_domain"/>
</dbReference>
<dbReference type="InterPro" id="IPR050135">
    <property type="entry name" value="dGTPase-like"/>
</dbReference>
<dbReference type="PANTHER" id="PTHR11373:SF32">
    <property type="entry name" value="DEOXYGUANOSINETRIPHOSPHATE TRIPHOSPHOHYDROLASE"/>
    <property type="match status" value="1"/>
</dbReference>
<dbReference type="SMART" id="SM00471">
    <property type="entry name" value="HDc"/>
    <property type="match status" value="1"/>
</dbReference>
<evidence type="ECO:0000256" key="3">
    <source>
        <dbReference type="SAM" id="MobiDB-lite"/>
    </source>
</evidence>
<accession>A0A839QQB0</accession>
<dbReference type="RefSeq" id="WP_183374638.1">
    <property type="nucleotide sequence ID" value="NZ_CBCSFZ010000007.1"/>
</dbReference>
<feature type="domain" description="HD" evidence="4">
    <location>
        <begin position="66"/>
        <end position="215"/>
    </location>
</feature>
<dbReference type="PANTHER" id="PTHR11373">
    <property type="entry name" value="DEOXYNUCLEOSIDE TRIPHOSPHATE TRIPHOSPHOHYDROLASE"/>
    <property type="match status" value="1"/>
</dbReference>
<dbReference type="Gene3D" id="1.10.3210.10">
    <property type="entry name" value="Hypothetical protein af1432"/>
    <property type="match status" value="1"/>
</dbReference>
<comment type="similarity">
    <text evidence="2">Belongs to the dGTPase family. Type 2 subfamily.</text>
</comment>
<dbReference type="CDD" id="cd00077">
    <property type="entry name" value="HDc"/>
    <property type="match status" value="1"/>
</dbReference>
<dbReference type="EMBL" id="JACHWP010000001">
    <property type="protein sequence ID" value="MBB3022514.1"/>
    <property type="molecule type" value="Genomic_DNA"/>
</dbReference>
<name>A0A839QQB0_9MICO</name>
<organism evidence="5 6">
    <name type="scientific">Helcobacillus massiliensis</name>
    <dbReference type="NCBI Taxonomy" id="521392"/>
    <lineage>
        <taxon>Bacteria</taxon>
        <taxon>Bacillati</taxon>
        <taxon>Actinomycetota</taxon>
        <taxon>Actinomycetes</taxon>
        <taxon>Micrococcales</taxon>
        <taxon>Dermabacteraceae</taxon>
        <taxon>Helcobacillus</taxon>
    </lineage>
</organism>
<dbReference type="SUPFAM" id="SSF109604">
    <property type="entry name" value="HD-domain/PDEase-like"/>
    <property type="match status" value="1"/>
</dbReference>
<dbReference type="Proteomes" id="UP000568050">
    <property type="component" value="Unassembled WGS sequence"/>
</dbReference>
<evidence type="ECO:0000313" key="6">
    <source>
        <dbReference type="Proteomes" id="UP000568050"/>
    </source>
</evidence>